<dbReference type="PROSITE" id="PS51272">
    <property type="entry name" value="SLH"/>
    <property type="match status" value="2"/>
</dbReference>
<dbReference type="InterPro" id="IPR014755">
    <property type="entry name" value="Cu-Rt/internalin_Ig-like"/>
</dbReference>
<organism evidence="4 5">
    <name type="scientific">Paenibacillus vulneris</name>
    <dbReference type="NCBI Taxonomy" id="1133364"/>
    <lineage>
        <taxon>Bacteria</taxon>
        <taxon>Bacillati</taxon>
        <taxon>Bacillota</taxon>
        <taxon>Bacilli</taxon>
        <taxon>Bacillales</taxon>
        <taxon>Paenibacillaceae</taxon>
        <taxon>Paenibacillus</taxon>
    </lineage>
</organism>
<dbReference type="InterPro" id="IPR001119">
    <property type="entry name" value="SLH_dom"/>
</dbReference>
<evidence type="ECO:0000256" key="2">
    <source>
        <dbReference type="SAM" id="SignalP"/>
    </source>
</evidence>
<keyword evidence="5" id="KW-1185">Reference proteome</keyword>
<dbReference type="Pfam" id="PF00395">
    <property type="entry name" value="SLH"/>
    <property type="match status" value="2"/>
</dbReference>
<reference evidence="5" key="1">
    <citation type="journal article" date="2019" name="Int. J. Syst. Evol. Microbiol.">
        <title>The Global Catalogue of Microorganisms (GCM) 10K type strain sequencing project: providing services to taxonomists for standard genome sequencing and annotation.</title>
        <authorList>
            <consortium name="The Broad Institute Genomics Platform"/>
            <consortium name="The Broad Institute Genome Sequencing Center for Infectious Disease"/>
            <person name="Wu L."/>
            <person name="Ma J."/>
        </authorList>
    </citation>
    <scope>NUCLEOTIDE SEQUENCE [LARGE SCALE GENOMIC DNA]</scope>
    <source>
        <strain evidence="5">CCUG 53270</strain>
    </source>
</reference>
<feature type="domain" description="SLH" evidence="3">
    <location>
        <begin position="27"/>
        <end position="90"/>
    </location>
</feature>
<feature type="domain" description="SLH" evidence="3">
    <location>
        <begin position="92"/>
        <end position="150"/>
    </location>
</feature>
<dbReference type="RefSeq" id="WP_345586575.1">
    <property type="nucleotide sequence ID" value="NZ_BAABJG010000004.1"/>
</dbReference>
<comment type="caution">
    <text evidence="4">The sequence shown here is derived from an EMBL/GenBank/DDBJ whole genome shotgun (WGS) entry which is preliminary data.</text>
</comment>
<keyword evidence="1 2" id="KW-0732">Signal</keyword>
<gene>
    <name evidence="4" type="ORF">ACFQ4B_30160</name>
</gene>
<dbReference type="EMBL" id="JBHTLU010000045">
    <property type="protein sequence ID" value="MFD1224379.1"/>
    <property type="molecule type" value="Genomic_DNA"/>
</dbReference>
<dbReference type="Proteomes" id="UP001597180">
    <property type="component" value="Unassembled WGS sequence"/>
</dbReference>
<accession>A0ABW3UVU4</accession>
<evidence type="ECO:0000256" key="1">
    <source>
        <dbReference type="ARBA" id="ARBA00022729"/>
    </source>
</evidence>
<feature type="chain" id="PRO_5046597314" evidence="2">
    <location>
        <begin position="28"/>
        <end position="489"/>
    </location>
</feature>
<evidence type="ECO:0000259" key="3">
    <source>
        <dbReference type="PROSITE" id="PS51272"/>
    </source>
</evidence>
<sequence length="489" mass="52003">MINRKKFAAWVITTAVGLSAIVPAVSAAVQFTDNGAAAAYKTAVEELAKQDVISGYGDQEFKPNQNVTRAELAKMVALALHVELNTTGKPDLSDVASSDWYQSYAAALVSIGAMKSEDGKFQPNKPVTHEQLVEITAAVLKVDAEQVKGQFGSAFASGKFATRGEAALLVYAAQQIAPIQITSITPLNAITLQVTFSAPLPKENTDVDKAKANITFDNGLKILNIPQLKSGATQTYIVPVTPQKEGTTYTMSYKGSTSMTFNANTEKLPLRSAQQVTADTFEVESSLEDGVADYGYVVASYSSSRKGAFIVDENNMYNGKQYKILSSMRDKQVYITPEGGETIVANYVPFTQATDGRQAPKFRLPNGQKLQAGVKYTVTSDWATIASGTFTAKEVAPLTIQSAAQVNETSIEVTLTQDPKDELFALRSVTLTPAGGGTPITAQYKLTSRKGATGTFDLQNGAKLAAGTTYTVAPAGDWATAAGVSLSTK</sequence>
<evidence type="ECO:0000313" key="4">
    <source>
        <dbReference type="EMBL" id="MFD1224379.1"/>
    </source>
</evidence>
<dbReference type="Gene3D" id="2.60.40.1220">
    <property type="match status" value="1"/>
</dbReference>
<evidence type="ECO:0000313" key="5">
    <source>
        <dbReference type="Proteomes" id="UP001597180"/>
    </source>
</evidence>
<protein>
    <submittedName>
        <fullName evidence="4">S-layer homology domain-containing protein</fullName>
    </submittedName>
</protein>
<feature type="signal peptide" evidence="2">
    <location>
        <begin position="1"/>
        <end position="27"/>
    </location>
</feature>
<name>A0ABW3UVU4_9BACL</name>
<proteinExistence type="predicted"/>